<reference evidence="2 3" key="1">
    <citation type="submission" date="2020-09" db="EMBL/GenBank/DDBJ databases">
        <title>Pseudoxanthomonas sp. CAU 1598 isolated from sand of Yaerae Beach.</title>
        <authorList>
            <person name="Kim W."/>
        </authorList>
    </citation>
    <scope>NUCLEOTIDE SEQUENCE [LARGE SCALE GENOMIC DNA]</scope>
    <source>
        <strain evidence="2 3">CAU 1598</strain>
    </source>
</reference>
<keyword evidence="3" id="KW-1185">Reference proteome</keyword>
<sequence>MIRANTRLKARTLSAFLIATLLPLLSVQTVSAQVFAIDGGFALDSQPAEPSVQFNASDGQAQALWAQRGSVIAVGLDGARRSASRSIIMSGVANCDDLPRCTRYTTPRIASVPGGHQWLVAAERLDLEDRGFDHIGGGSFPLILSYPRLEVAAFDAARRVHWRRVLDPAEGNLYIGPQRPSIAATANSVLLAYTDMRPADGLRHRLMVQQLSTRGDLLGEARAISSPAAAWADNGSLAASENEFLLVYETDQDLRAQRIDAFSGTVGRFEVIAVKTAAESTPSGKPVVIYSALHRRYFVSWREDSRIRLLSLSSSGRPLHAPVNLPPPCSGFACLFSSQVAGWPSLSFSPDGDQLNVVFSARPVLDTARVGQVAYSLPLATLASARPSSRWLVAPTDGPADESSHAVSALNPIYAVYRNGNRMYAKFHRE</sequence>
<gene>
    <name evidence="2" type="ORF">IFO71_20400</name>
</gene>
<dbReference type="AlphaFoldDB" id="A0AAW3ZVR1"/>
<evidence type="ECO:0000256" key="1">
    <source>
        <dbReference type="SAM" id="SignalP"/>
    </source>
</evidence>
<dbReference type="EMBL" id="JACYTR010000084">
    <property type="protein sequence ID" value="MBD8528116.1"/>
    <property type="molecule type" value="Genomic_DNA"/>
</dbReference>
<name>A0AAW3ZVR1_9GAMM</name>
<evidence type="ECO:0008006" key="4">
    <source>
        <dbReference type="Google" id="ProtNLM"/>
    </source>
</evidence>
<proteinExistence type="predicted"/>
<feature type="signal peptide" evidence="1">
    <location>
        <begin position="1"/>
        <end position="32"/>
    </location>
</feature>
<comment type="caution">
    <text evidence="2">The sequence shown here is derived from an EMBL/GenBank/DDBJ whole genome shotgun (WGS) entry which is preliminary data.</text>
</comment>
<feature type="chain" id="PRO_5043363475" description="WD40 repeat protein" evidence="1">
    <location>
        <begin position="33"/>
        <end position="430"/>
    </location>
</feature>
<keyword evidence="1" id="KW-0732">Signal</keyword>
<accession>A0AAW3ZVR1</accession>
<dbReference type="RefSeq" id="WP_192031536.1">
    <property type="nucleotide sequence ID" value="NZ_JACYTR010000084.1"/>
</dbReference>
<dbReference type="Proteomes" id="UP000613768">
    <property type="component" value="Unassembled WGS sequence"/>
</dbReference>
<evidence type="ECO:0000313" key="3">
    <source>
        <dbReference type="Proteomes" id="UP000613768"/>
    </source>
</evidence>
<evidence type="ECO:0000313" key="2">
    <source>
        <dbReference type="EMBL" id="MBD8528116.1"/>
    </source>
</evidence>
<organism evidence="2 3">
    <name type="scientific">Pseudomarimonas arenosa</name>
    <dbReference type="NCBI Taxonomy" id="2774145"/>
    <lineage>
        <taxon>Bacteria</taxon>
        <taxon>Pseudomonadati</taxon>
        <taxon>Pseudomonadota</taxon>
        <taxon>Gammaproteobacteria</taxon>
        <taxon>Lysobacterales</taxon>
        <taxon>Lysobacteraceae</taxon>
        <taxon>Pseudomarimonas</taxon>
    </lineage>
</organism>
<protein>
    <recommendedName>
        <fullName evidence="4">WD40 repeat protein</fullName>
    </recommendedName>
</protein>